<evidence type="ECO:0000256" key="1">
    <source>
        <dbReference type="SAM" id="Phobius"/>
    </source>
</evidence>
<organism evidence="2 3">
    <name type="scientific">Perkinsus olseni</name>
    <name type="common">Perkinsus atlanticus</name>
    <dbReference type="NCBI Taxonomy" id="32597"/>
    <lineage>
        <taxon>Eukaryota</taxon>
        <taxon>Sar</taxon>
        <taxon>Alveolata</taxon>
        <taxon>Perkinsozoa</taxon>
        <taxon>Perkinsea</taxon>
        <taxon>Perkinsida</taxon>
        <taxon>Perkinsidae</taxon>
        <taxon>Perkinsus</taxon>
    </lineage>
</organism>
<evidence type="ECO:0000313" key="3">
    <source>
        <dbReference type="Proteomes" id="UP000541610"/>
    </source>
</evidence>
<sequence length="344" mass="37813">MARQIEQDDVLVREPLIGRVGQNTALSDEKAEPRGKSDGLRSALKVAKERAAAMPGRLVFLLLLGLSPIGIMLVCSFTPLHSLLLAMFIMHALCMALIPATFIVMDRGDSSVGYRTYFAEASRRPNLPVGLLSFCTVFAVGCGLYAALRCRQSTRSLPVCIPSCLKELTFYGFDLPMPALLALGFYFGIVNPVLEEFFWRVFLYRELGQRFFPVEPSVSDGVARPDSEATFLDLENNGSRLEDGSIPGGASVSEFPGQLLISTLYASYHFVIVRELLDSYTLATIALCGLVLFGRLLSYYCRHPRKFGFIAACFLHSGLDFVVDLAILWQIVERKSSSAAAAPV</sequence>
<protein>
    <recommendedName>
        <fullName evidence="4">CAAX prenyl protease 2</fullName>
    </recommendedName>
</protein>
<name>A0A7J6NQF8_PEROL</name>
<keyword evidence="1" id="KW-1133">Transmembrane helix</keyword>
<feature type="transmembrane region" description="Helical" evidence="1">
    <location>
        <begin position="168"/>
        <end position="189"/>
    </location>
</feature>
<proteinExistence type="predicted"/>
<dbReference type="Proteomes" id="UP000541610">
    <property type="component" value="Unassembled WGS sequence"/>
</dbReference>
<comment type="caution">
    <text evidence="2">The sequence shown here is derived from an EMBL/GenBank/DDBJ whole genome shotgun (WGS) entry which is preliminary data.</text>
</comment>
<dbReference type="AlphaFoldDB" id="A0A7J6NQF8"/>
<reference evidence="2 3" key="1">
    <citation type="submission" date="2020-04" db="EMBL/GenBank/DDBJ databases">
        <title>Perkinsus olseni comparative genomics.</title>
        <authorList>
            <person name="Bogema D.R."/>
        </authorList>
    </citation>
    <scope>NUCLEOTIDE SEQUENCE [LARGE SCALE GENOMIC DNA]</scope>
    <source>
        <strain evidence="2">00978-12</strain>
    </source>
</reference>
<feature type="transmembrane region" description="Helical" evidence="1">
    <location>
        <begin position="125"/>
        <end position="148"/>
    </location>
</feature>
<feature type="transmembrane region" description="Helical" evidence="1">
    <location>
        <begin position="279"/>
        <end position="297"/>
    </location>
</feature>
<dbReference type="OrthoDB" id="337361at2759"/>
<evidence type="ECO:0000313" key="2">
    <source>
        <dbReference type="EMBL" id="KAF4686112.1"/>
    </source>
</evidence>
<evidence type="ECO:0008006" key="4">
    <source>
        <dbReference type="Google" id="ProtNLM"/>
    </source>
</evidence>
<gene>
    <name evidence="2" type="ORF">FOZ60_005652</name>
</gene>
<accession>A0A7J6NQF8</accession>
<keyword evidence="1" id="KW-0472">Membrane</keyword>
<keyword evidence="1" id="KW-0812">Transmembrane</keyword>
<feature type="transmembrane region" description="Helical" evidence="1">
    <location>
        <begin position="84"/>
        <end position="105"/>
    </location>
</feature>
<feature type="transmembrane region" description="Helical" evidence="1">
    <location>
        <begin position="58"/>
        <end position="77"/>
    </location>
</feature>
<feature type="transmembrane region" description="Helical" evidence="1">
    <location>
        <begin position="309"/>
        <end position="332"/>
    </location>
</feature>
<dbReference type="EMBL" id="JABANP010000234">
    <property type="protein sequence ID" value="KAF4686112.1"/>
    <property type="molecule type" value="Genomic_DNA"/>
</dbReference>